<protein>
    <submittedName>
        <fullName evidence="1">LPS export ABC transporter periplasmic protein LptC</fullName>
    </submittedName>
</protein>
<dbReference type="Gene3D" id="2.60.450.10">
    <property type="entry name" value="Lipopolysaccharide (LPS) transport protein A like domain"/>
    <property type="match status" value="1"/>
</dbReference>
<dbReference type="Pfam" id="PF06835">
    <property type="entry name" value="LptC"/>
    <property type="match status" value="1"/>
</dbReference>
<dbReference type="RefSeq" id="WP_200672882.1">
    <property type="nucleotide sequence ID" value="NZ_JAACYA010000001.1"/>
</dbReference>
<dbReference type="InterPro" id="IPR010664">
    <property type="entry name" value="LipoPS_assembly_LptC-rel"/>
</dbReference>
<sequence>MKSKIIFYVLTFFLVSLIFSKITELFEKEKLKNLRYQSGVIQDFTLIGVNSDRYILKGKKIVEKKAEFIIDGFDLVYKTPEEDVYIKADRGIYNKKKDTLDLFRNVRILTKDMKLKTEFLTILVNERRAFNSSPVEITGKEMFTEGRNIFIKLKDETLKLEDVKTVFRGG</sequence>
<dbReference type="EMBL" id="JAACYA010000001">
    <property type="protein sequence ID" value="MBK3331455.1"/>
    <property type="molecule type" value="Genomic_DNA"/>
</dbReference>
<gene>
    <name evidence="1" type="primary">lptC</name>
    <name evidence="1" type="ORF">GWK41_00060</name>
</gene>
<organism evidence="1 2">
    <name type="scientific">Persephonella atlantica</name>
    <dbReference type="NCBI Taxonomy" id="2699429"/>
    <lineage>
        <taxon>Bacteria</taxon>
        <taxon>Pseudomonadati</taxon>
        <taxon>Aquificota</taxon>
        <taxon>Aquificia</taxon>
        <taxon>Aquificales</taxon>
        <taxon>Hydrogenothermaceae</taxon>
        <taxon>Persephonella</taxon>
    </lineage>
</organism>
<name>A0ABS1GES3_9AQUI</name>
<evidence type="ECO:0000313" key="1">
    <source>
        <dbReference type="EMBL" id="MBK3331455.1"/>
    </source>
</evidence>
<proteinExistence type="predicted"/>
<dbReference type="InterPro" id="IPR026265">
    <property type="entry name" value="LptC"/>
</dbReference>
<dbReference type="Proteomes" id="UP000772812">
    <property type="component" value="Unassembled WGS sequence"/>
</dbReference>
<reference evidence="1 2" key="1">
    <citation type="journal article" date="2021" name="Syst. Appl. Microbiol.">
        <title>Persephonella atlantica sp. nov.: How to adapt to physico-chemical gradients in high temperature hydrothermal habitats.</title>
        <authorList>
            <person name="Francois D.X."/>
            <person name="Godfroy A."/>
            <person name="Mathien C."/>
            <person name="Aube J."/>
            <person name="Cathalot C."/>
            <person name="Lesongeur F."/>
            <person name="L'Haridon S."/>
            <person name="Philippon X."/>
            <person name="Roussel E.G."/>
        </authorList>
    </citation>
    <scope>NUCLEOTIDE SEQUENCE [LARGE SCALE GENOMIC DNA]</scope>
    <source>
        <strain evidence="1 2">MO1340</strain>
    </source>
</reference>
<dbReference type="NCBIfam" id="TIGR04409">
    <property type="entry name" value="LptC_YrbK"/>
    <property type="match status" value="1"/>
</dbReference>
<comment type="caution">
    <text evidence="1">The sequence shown here is derived from an EMBL/GenBank/DDBJ whole genome shotgun (WGS) entry which is preliminary data.</text>
</comment>
<evidence type="ECO:0000313" key="2">
    <source>
        <dbReference type="Proteomes" id="UP000772812"/>
    </source>
</evidence>
<keyword evidence="2" id="KW-1185">Reference proteome</keyword>
<accession>A0ABS1GES3</accession>